<dbReference type="EMBL" id="JAHMUF010000007">
    <property type="protein sequence ID" value="KAG7194340.1"/>
    <property type="molecule type" value="Genomic_DNA"/>
</dbReference>
<dbReference type="RefSeq" id="XP_043049887.1">
    <property type="nucleotide sequence ID" value="XM_043195221.1"/>
</dbReference>
<evidence type="ECO:0000256" key="1">
    <source>
        <dbReference type="SAM" id="MobiDB-lite"/>
    </source>
</evidence>
<organism evidence="2 3">
    <name type="scientific">Scheffersomyces spartinae</name>
    <dbReference type="NCBI Taxonomy" id="45513"/>
    <lineage>
        <taxon>Eukaryota</taxon>
        <taxon>Fungi</taxon>
        <taxon>Dikarya</taxon>
        <taxon>Ascomycota</taxon>
        <taxon>Saccharomycotina</taxon>
        <taxon>Pichiomycetes</taxon>
        <taxon>Debaryomycetaceae</taxon>
        <taxon>Scheffersomyces</taxon>
    </lineage>
</organism>
<reference evidence="2" key="1">
    <citation type="submission" date="2021-03" db="EMBL/GenBank/DDBJ databases">
        <authorList>
            <person name="Palmer J.M."/>
        </authorList>
    </citation>
    <scope>NUCLEOTIDE SEQUENCE</scope>
    <source>
        <strain evidence="2">ARV_011</strain>
    </source>
</reference>
<sequence length="123" mass="14599">MDARQQSRKQVEYLMLKKPPIGNEQGDDTTEEPSEYHISKQKKSFDYSNYVNNKRLQLNKQQQTQLKARTITESQQYETQKKSKQQQLQAKAEKNKAIRKARRRMKQSSKGNAKPDRKEEKIQ</sequence>
<dbReference type="Proteomes" id="UP000790833">
    <property type="component" value="Unassembled WGS sequence"/>
</dbReference>
<feature type="compositionally biased region" description="Basic and acidic residues" evidence="1">
    <location>
        <begin position="113"/>
        <end position="123"/>
    </location>
</feature>
<comment type="caution">
    <text evidence="2">The sequence shown here is derived from an EMBL/GenBank/DDBJ whole genome shotgun (WGS) entry which is preliminary data.</text>
</comment>
<feature type="compositionally biased region" description="Basic and acidic residues" evidence="1">
    <location>
        <begin position="1"/>
        <end position="11"/>
    </location>
</feature>
<evidence type="ECO:0000313" key="3">
    <source>
        <dbReference type="Proteomes" id="UP000790833"/>
    </source>
</evidence>
<dbReference type="GeneID" id="66117926"/>
<name>A0A9P8AJ37_9ASCO</name>
<protein>
    <submittedName>
        <fullName evidence="2">Uncharacterized protein</fullName>
    </submittedName>
</protein>
<gene>
    <name evidence="2" type="ORF">KQ657_004552</name>
</gene>
<accession>A0A9P8AJ37</accession>
<keyword evidence="3" id="KW-1185">Reference proteome</keyword>
<dbReference type="AlphaFoldDB" id="A0A9P8AJ37"/>
<proteinExistence type="predicted"/>
<feature type="region of interest" description="Disordered" evidence="1">
    <location>
        <begin position="74"/>
        <end position="123"/>
    </location>
</feature>
<evidence type="ECO:0000313" key="2">
    <source>
        <dbReference type="EMBL" id="KAG7194340.1"/>
    </source>
</evidence>
<feature type="region of interest" description="Disordered" evidence="1">
    <location>
        <begin position="1"/>
        <end position="41"/>
    </location>
</feature>
<feature type="compositionally biased region" description="Basic residues" evidence="1">
    <location>
        <begin position="97"/>
        <end position="107"/>
    </location>
</feature>